<sequence>MPRGRSKSIVQKIANDVHNNTESHLNLDSPNQHQQDKQFASATTFKHSRSKSQESITKITKDFDNLYPFTNEEEETVWSKFISKYNHDTILKPEDIENVNNYQLDSVLNFKSCLKRNSQALNSMILESDDIIDALTNLLNKYNAISQQTMDFDKEANKLINQQNETNDKYLKIYENLKHFEHLDVITKHLSRSGNHLLNQKREFFKNDILQEIDNSLEFINEHPDFKESELYGSRFRQCMTRALTLIRNYLNSELKSISDTIERKLREDKTITISILIYNEFNNYFKYHENSFNELFNEIVKRVDNHLEYNGLLHDITTTYFNIRIRLINQYVQDTSTINELYNNHTSHPLNLVQTCQDQISYFKNIIEREYQLYIKFFDSADSLQDDLYQFLKNAIDPLYDAIRLLVIKEHNISNLCQLTTLLQKYYEFEDEADGNGSLVDTGSYFDTGNSIKYGILFQPILDGCQNRLIFRIQKYVDDKLIPYNPKASDLKIIGNIKRKDSNTTNVLDVDYEDNLFPDIYLPLGKALTLLSNIYELINSVVFDDLAHYIVHACIELLKGEFLKISIAHLGIIDGKLSYIKNLIILKNQINNFDIQFTRTDYSIDFISGLNDIWQMIKNRQFNYNNGGFIELAKKTVPKIINNMMDANYEIELELNNSVSEFIDYCSNEICEPIIKPTSPSETISKFKDNLIMKIPNYYTRIKIILNDEVVTQFLMNNLSNLIIITYENYYNNLIESSTDLDENAKKELSEIMEIEVLDGFVNDMISNLFVEDEKVQFNESVLEELENELKKEESTKNGDANEGKSPSPGTK</sequence>
<dbReference type="GO" id="GO:0006891">
    <property type="term" value="P:intra-Golgi vesicle-mediated transport"/>
    <property type="evidence" value="ECO:0007669"/>
    <property type="project" value="TreeGrafter"/>
</dbReference>
<evidence type="ECO:0000259" key="10">
    <source>
        <dbReference type="Pfam" id="PF04136"/>
    </source>
</evidence>
<keyword evidence="13" id="KW-1185">Reference proteome</keyword>
<comment type="caution">
    <text evidence="12">The sequence shown here is derived from an EMBL/GenBank/DDBJ whole genome shotgun (WGS) entry which is preliminary data.</text>
</comment>
<evidence type="ECO:0000256" key="2">
    <source>
        <dbReference type="ARBA" id="ARBA00009936"/>
    </source>
</evidence>
<evidence type="ECO:0000256" key="5">
    <source>
        <dbReference type="ARBA" id="ARBA00022927"/>
    </source>
</evidence>
<protein>
    <recommendedName>
        <fullName evidence="3">Conserved oligomeric Golgi complex subunit 3</fullName>
    </recommendedName>
    <alternativeName>
        <fullName evidence="8">Component of oligomeric Golgi complex 3</fullName>
    </alternativeName>
</protein>
<dbReference type="GO" id="GO:0006914">
    <property type="term" value="P:autophagy"/>
    <property type="evidence" value="ECO:0007669"/>
    <property type="project" value="TreeGrafter"/>
</dbReference>
<name>A0A9W4TUI6_9ASCO</name>
<keyword evidence="4" id="KW-0813">Transport</keyword>
<keyword evidence="7" id="KW-0472">Membrane</keyword>
<proteinExistence type="inferred from homology"/>
<accession>A0A9W4TUI6</accession>
<dbReference type="GO" id="GO:0000139">
    <property type="term" value="C:Golgi membrane"/>
    <property type="evidence" value="ECO:0007669"/>
    <property type="project" value="UniProtKB-SubCell"/>
</dbReference>
<dbReference type="EMBL" id="CANTUO010000001">
    <property type="protein sequence ID" value="CAI5757377.1"/>
    <property type="molecule type" value="Genomic_DNA"/>
</dbReference>
<evidence type="ECO:0000256" key="3">
    <source>
        <dbReference type="ARBA" id="ARBA00020976"/>
    </source>
</evidence>
<dbReference type="GO" id="GO:0032258">
    <property type="term" value="P:cytoplasm to vacuole targeting by the Cvt pathway"/>
    <property type="evidence" value="ECO:0007669"/>
    <property type="project" value="TreeGrafter"/>
</dbReference>
<dbReference type="InterPro" id="IPR048320">
    <property type="entry name" value="COG3_N"/>
</dbReference>
<evidence type="ECO:0000259" key="11">
    <source>
        <dbReference type="Pfam" id="PF20671"/>
    </source>
</evidence>
<dbReference type="PANTHER" id="PTHR13302">
    <property type="entry name" value="CONSERVED OLIGOMERIC GOLGI COMPLEX COMPONENT 3"/>
    <property type="match status" value="1"/>
</dbReference>
<keyword evidence="5" id="KW-0653">Protein transport</keyword>
<feature type="compositionally biased region" description="Basic and acidic residues" evidence="9">
    <location>
        <begin position="789"/>
        <end position="804"/>
    </location>
</feature>
<dbReference type="InterPro" id="IPR007265">
    <property type="entry name" value="COG_su3"/>
</dbReference>
<evidence type="ECO:0000256" key="4">
    <source>
        <dbReference type="ARBA" id="ARBA00022448"/>
    </source>
</evidence>
<comment type="subcellular location">
    <subcellularLocation>
        <location evidence="1">Golgi apparatus membrane</location>
        <topology evidence="1">Peripheral membrane protein</topology>
    </subcellularLocation>
</comment>
<dbReference type="PANTHER" id="PTHR13302:SF8">
    <property type="entry name" value="CONSERVED OLIGOMERIC GOLGI COMPLEX SUBUNIT 3"/>
    <property type="match status" value="1"/>
</dbReference>
<dbReference type="Pfam" id="PF20671">
    <property type="entry name" value="COG3_C"/>
    <property type="match status" value="1"/>
</dbReference>
<dbReference type="OrthoDB" id="296793at2759"/>
<dbReference type="GO" id="GO:0017119">
    <property type="term" value="C:Golgi transport complex"/>
    <property type="evidence" value="ECO:0007669"/>
    <property type="project" value="TreeGrafter"/>
</dbReference>
<dbReference type="GO" id="GO:0005801">
    <property type="term" value="C:cis-Golgi network"/>
    <property type="evidence" value="ECO:0007669"/>
    <property type="project" value="InterPro"/>
</dbReference>
<dbReference type="AlphaFoldDB" id="A0A9W4TUI6"/>
<evidence type="ECO:0000256" key="1">
    <source>
        <dbReference type="ARBA" id="ARBA00004395"/>
    </source>
</evidence>
<gene>
    <name evidence="12" type="ORF">CANVERA_P1891</name>
</gene>
<dbReference type="Proteomes" id="UP001152885">
    <property type="component" value="Unassembled WGS sequence"/>
</dbReference>
<feature type="region of interest" description="Disordered" evidence="9">
    <location>
        <begin position="788"/>
        <end position="813"/>
    </location>
</feature>
<evidence type="ECO:0000256" key="9">
    <source>
        <dbReference type="SAM" id="MobiDB-lite"/>
    </source>
</evidence>
<evidence type="ECO:0000256" key="8">
    <source>
        <dbReference type="ARBA" id="ARBA00031339"/>
    </source>
</evidence>
<evidence type="ECO:0000313" key="12">
    <source>
        <dbReference type="EMBL" id="CAI5757377.1"/>
    </source>
</evidence>
<evidence type="ECO:0000256" key="6">
    <source>
        <dbReference type="ARBA" id="ARBA00023034"/>
    </source>
</evidence>
<evidence type="ECO:0000256" key="7">
    <source>
        <dbReference type="ARBA" id="ARBA00023136"/>
    </source>
</evidence>
<reference evidence="12" key="1">
    <citation type="submission" date="2022-12" db="EMBL/GenBank/DDBJ databases">
        <authorList>
            <person name="Brejova B."/>
        </authorList>
    </citation>
    <scope>NUCLEOTIDE SEQUENCE</scope>
</reference>
<feature type="domain" description="Conserved oligomeric Golgi complex subunit 3 N-terminal" evidence="10">
    <location>
        <begin position="110"/>
        <end position="256"/>
    </location>
</feature>
<comment type="similarity">
    <text evidence="2">Belongs to the COG3 family.</text>
</comment>
<organism evidence="12 13">
    <name type="scientific">Candida verbasci</name>
    <dbReference type="NCBI Taxonomy" id="1227364"/>
    <lineage>
        <taxon>Eukaryota</taxon>
        <taxon>Fungi</taxon>
        <taxon>Dikarya</taxon>
        <taxon>Ascomycota</taxon>
        <taxon>Saccharomycotina</taxon>
        <taxon>Pichiomycetes</taxon>
        <taxon>Debaryomycetaceae</taxon>
        <taxon>Candida/Lodderomyces clade</taxon>
        <taxon>Candida</taxon>
    </lineage>
</organism>
<dbReference type="Pfam" id="PF04136">
    <property type="entry name" value="COG3_N"/>
    <property type="match status" value="1"/>
</dbReference>
<evidence type="ECO:0000313" key="13">
    <source>
        <dbReference type="Proteomes" id="UP001152885"/>
    </source>
</evidence>
<dbReference type="InterPro" id="IPR048685">
    <property type="entry name" value="COG3_C"/>
</dbReference>
<keyword evidence="6" id="KW-0333">Golgi apparatus</keyword>
<feature type="domain" description="Conserved oligomeric Golgi complex subunit 3 C-terminal" evidence="11">
    <location>
        <begin position="276"/>
        <end position="607"/>
    </location>
</feature>
<dbReference type="GO" id="GO:0007030">
    <property type="term" value="P:Golgi organization"/>
    <property type="evidence" value="ECO:0007669"/>
    <property type="project" value="TreeGrafter"/>
</dbReference>